<evidence type="ECO:0000256" key="4">
    <source>
        <dbReference type="SAM" id="MobiDB-lite"/>
    </source>
</evidence>
<dbReference type="Proteomes" id="UP000193411">
    <property type="component" value="Unassembled WGS sequence"/>
</dbReference>
<gene>
    <name evidence="6" type="ORF">BCR44DRAFT_1484833</name>
</gene>
<dbReference type="InterPro" id="IPR017871">
    <property type="entry name" value="ABC_transporter-like_CS"/>
</dbReference>
<dbReference type="CDD" id="cd03255">
    <property type="entry name" value="ABC_MJ0796_LolCDE_FtsE"/>
    <property type="match status" value="1"/>
</dbReference>
<dbReference type="InterPro" id="IPR003439">
    <property type="entry name" value="ABC_transporter-like_ATP-bd"/>
</dbReference>
<feature type="domain" description="ABC transporter" evidence="5">
    <location>
        <begin position="85"/>
        <end position="323"/>
    </location>
</feature>
<dbReference type="InterPro" id="IPR017911">
    <property type="entry name" value="MacB-like_ATP-bd"/>
</dbReference>
<evidence type="ECO:0000313" key="6">
    <source>
        <dbReference type="EMBL" id="ORZ36170.1"/>
    </source>
</evidence>
<evidence type="ECO:0000256" key="2">
    <source>
        <dbReference type="ARBA" id="ARBA00022741"/>
    </source>
</evidence>
<dbReference type="SMART" id="SM00382">
    <property type="entry name" value="AAA"/>
    <property type="match status" value="1"/>
</dbReference>
<comment type="caution">
    <text evidence="6">The sequence shown here is derived from an EMBL/GenBank/DDBJ whole genome shotgun (WGS) entry which is preliminary data.</text>
</comment>
<dbReference type="Pfam" id="PF00005">
    <property type="entry name" value="ABC_tran"/>
    <property type="match status" value="1"/>
</dbReference>
<keyword evidence="7" id="KW-1185">Reference proteome</keyword>
<dbReference type="PROSITE" id="PS00211">
    <property type="entry name" value="ABC_TRANSPORTER_1"/>
    <property type="match status" value="1"/>
</dbReference>
<dbReference type="GO" id="GO:0005524">
    <property type="term" value="F:ATP binding"/>
    <property type="evidence" value="ECO:0007669"/>
    <property type="project" value="UniProtKB-KW"/>
</dbReference>
<evidence type="ECO:0000259" key="5">
    <source>
        <dbReference type="PROSITE" id="PS50893"/>
    </source>
</evidence>
<proteinExistence type="predicted"/>
<organism evidence="6 7">
    <name type="scientific">Catenaria anguillulae PL171</name>
    <dbReference type="NCBI Taxonomy" id="765915"/>
    <lineage>
        <taxon>Eukaryota</taxon>
        <taxon>Fungi</taxon>
        <taxon>Fungi incertae sedis</taxon>
        <taxon>Blastocladiomycota</taxon>
        <taxon>Blastocladiomycetes</taxon>
        <taxon>Blastocladiales</taxon>
        <taxon>Catenariaceae</taxon>
        <taxon>Catenaria</taxon>
    </lineage>
</organism>
<keyword evidence="1" id="KW-0813">Transport</keyword>
<name>A0A1Y2HNM8_9FUNG</name>
<evidence type="ECO:0000256" key="3">
    <source>
        <dbReference type="ARBA" id="ARBA00022840"/>
    </source>
</evidence>
<dbReference type="InterPro" id="IPR003593">
    <property type="entry name" value="AAA+_ATPase"/>
</dbReference>
<sequence length="363" mass="39639">MNAFPQLPGTSPSPSPHSHLLAADPLGSRPSSPSPRTEANVNGNRTLAVGGLVASTTFPPHIPPKVLGEPIVLIKHLSKQYKTAGSDGELTKALQDIHLDHDSEFMPIRRGEFVILRGPSGGGKTTLLNILGTIDSATSGTVEILGETITSHATDAYLSYLRLRRIGFVFQTFNLLATMSAFENVELPMTILGKLNKQQRKQRALELLTMVGLQDRISHLPSELSGGEQQRVTIARALANEPDILLLDEPTGDLDTKNTVEVMNLLLRLNLEKRTTCIMVTHNPDVECYADRLLYLQDGKFARQVLNEVQMPLVLEDYQAYLKLRDQQGTTGASGGHEDLQEQLLEEKAKERGGMAPVGGVLT</sequence>
<dbReference type="EMBL" id="MCFL01000018">
    <property type="protein sequence ID" value="ORZ36170.1"/>
    <property type="molecule type" value="Genomic_DNA"/>
</dbReference>
<dbReference type="GO" id="GO:0022857">
    <property type="term" value="F:transmembrane transporter activity"/>
    <property type="evidence" value="ECO:0007669"/>
    <property type="project" value="TreeGrafter"/>
</dbReference>
<protein>
    <submittedName>
        <fullName evidence="6">p-loop containing nucleoside triphosphate hydrolase protein</fullName>
    </submittedName>
</protein>
<dbReference type="STRING" id="765915.A0A1Y2HNM8"/>
<dbReference type="GO" id="GO:0098796">
    <property type="term" value="C:membrane protein complex"/>
    <property type="evidence" value="ECO:0007669"/>
    <property type="project" value="UniProtKB-ARBA"/>
</dbReference>
<reference evidence="6 7" key="1">
    <citation type="submission" date="2016-07" db="EMBL/GenBank/DDBJ databases">
        <title>Pervasive Adenine N6-methylation of Active Genes in Fungi.</title>
        <authorList>
            <consortium name="DOE Joint Genome Institute"/>
            <person name="Mondo S.J."/>
            <person name="Dannebaum R.O."/>
            <person name="Kuo R.C."/>
            <person name="Labutti K."/>
            <person name="Haridas S."/>
            <person name="Kuo A."/>
            <person name="Salamov A."/>
            <person name="Ahrendt S.R."/>
            <person name="Lipzen A."/>
            <person name="Sullivan W."/>
            <person name="Andreopoulos W.B."/>
            <person name="Clum A."/>
            <person name="Lindquist E."/>
            <person name="Daum C."/>
            <person name="Ramamoorthy G.K."/>
            <person name="Gryganskyi A."/>
            <person name="Culley D."/>
            <person name="Magnuson J.K."/>
            <person name="James T.Y."/>
            <person name="O'Malley M.A."/>
            <person name="Stajich J.E."/>
            <person name="Spatafora J.W."/>
            <person name="Visel A."/>
            <person name="Grigoriev I.V."/>
        </authorList>
    </citation>
    <scope>NUCLEOTIDE SEQUENCE [LARGE SCALE GENOMIC DNA]</scope>
    <source>
        <strain evidence="6 7">PL171</strain>
    </source>
</reference>
<dbReference type="InterPro" id="IPR027417">
    <property type="entry name" value="P-loop_NTPase"/>
</dbReference>
<dbReference type="GO" id="GO:0016887">
    <property type="term" value="F:ATP hydrolysis activity"/>
    <property type="evidence" value="ECO:0007669"/>
    <property type="project" value="InterPro"/>
</dbReference>
<dbReference type="SUPFAM" id="SSF52540">
    <property type="entry name" value="P-loop containing nucleoside triphosphate hydrolases"/>
    <property type="match status" value="1"/>
</dbReference>
<keyword evidence="2" id="KW-0547">Nucleotide-binding</keyword>
<accession>A0A1Y2HNM8</accession>
<dbReference type="PANTHER" id="PTHR24220">
    <property type="entry name" value="IMPORT ATP-BINDING PROTEIN"/>
    <property type="match status" value="1"/>
</dbReference>
<keyword evidence="6" id="KW-0378">Hydrolase</keyword>
<dbReference type="FunFam" id="3.40.50.300:FF:000032">
    <property type="entry name" value="Export ABC transporter ATP-binding protein"/>
    <property type="match status" value="1"/>
</dbReference>
<evidence type="ECO:0000313" key="7">
    <source>
        <dbReference type="Proteomes" id="UP000193411"/>
    </source>
</evidence>
<evidence type="ECO:0000256" key="1">
    <source>
        <dbReference type="ARBA" id="ARBA00022448"/>
    </source>
</evidence>
<keyword evidence="3" id="KW-0067">ATP-binding</keyword>
<dbReference type="InterPro" id="IPR015854">
    <property type="entry name" value="ABC_transpr_LolD-like"/>
</dbReference>
<feature type="region of interest" description="Disordered" evidence="4">
    <location>
        <begin position="1"/>
        <end position="42"/>
    </location>
</feature>
<dbReference type="Gene3D" id="3.40.50.300">
    <property type="entry name" value="P-loop containing nucleotide triphosphate hydrolases"/>
    <property type="match status" value="1"/>
</dbReference>
<dbReference type="PANTHER" id="PTHR24220:SF86">
    <property type="entry name" value="ABC TRANSPORTER ABCH.1"/>
    <property type="match status" value="1"/>
</dbReference>
<dbReference type="OrthoDB" id="6500128at2759"/>
<dbReference type="PROSITE" id="PS50893">
    <property type="entry name" value="ABC_TRANSPORTER_2"/>
    <property type="match status" value="1"/>
</dbReference>
<dbReference type="GO" id="GO:0005886">
    <property type="term" value="C:plasma membrane"/>
    <property type="evidence" value="ECO:0007669"/>
    <property type="project" value="TreeGrafter"/>
</dbReference>
<dbReference type="AlphaFoldDB" id="A0A1Y2HNM8"/>